<proteinExistence type="predicted"/>
<dbReference type="OrthoDB" id="4334671at2"/>
<dbReference type="InterPro" id="IPR016169">
    <property type="entry name" value="FAD-bd_PCMH_sub2"/>
</dbReference>
<protein>
    <recommendedName>
        <fullName evidence="2">Berberine/berberine-like domain-containing protein</fullName>
    </recommendedName>
</protein>
<dbReference type="EMBL" id="SUMC01000028">
    <property type="protein sequence ID" value="TKA08749.1"/>
    <property type="molecule type" value="Genomic_DNA"/>
</dbReference>
<feature type="region of interest" description="Disordered" evidence="1">
    <location>
        <begin position="1"/>
        <end position="23"/>
    </location>
</feature>
<reference evidence="3 4" key="1">
    <citation type="submission" date="2019-04" db="EMBL/GenBank/DDBJ databases">
        <title>Streptomyces oryziradicis sp. nov., a novel actinomycete isolated from rhizosphere soil of rice (Oryza sativa L.).</title>
        <authorList>
            <person name="Li C."/>
        </authorList>
    </citation>
    <scope>NUCLEOTIDE SEQUENCE [LARGE SCALE GENOMIC DNA]</scope>
    <source>
        <strain evidence="3 4">NEAU-C40</strain>
    </source>
</reference>
<organism evidence="3 4">
    <name type="scientific">Actinacidiphila oryziradicis</name>
    <dbReference type="NCBI Taxonomy" id="2571141"/>
    <lineage>
        <taxon>Bacteria</taxon>
        <taxon>Bacillati</taxon>
        <taxon>Actinomycetota</taxon>
        <taxon>Actinomycetes</taxon>
        <taxon>Kitasatosporales</taxon>
        <taxon>Streptomycetaceae</taxon>
        <taxon>Actinacidiphila</taxon>
    </lineage>
</organism>
<dbReference type="Gene3D" id="3.30.465.10">
    <property type="match status" value="1"/>
</dbReference>
<dbReference type="RefSeq" id="WP_136726490.1">
    <property type="nucleotide sequence ID" value="NZ_JAOPYF010000573.1"/>
</dbReference>
<dbReference type="InterPro" id="IPR012951">
    <property type="entry name" value="BBE"/>
</dbReference>
<sequence length="58" mass="6773">MNYPDRDLGGHDSPGSEQQPHPWHSLYYGDNYARLEHAKSLWDPRQVFRHAQSVSPQL</sequence>
<feature type="domain" description="Berberine/berberine-like" evidence="2">
    <location>
        <begin position="1"/>
        <end position="54"/>
    </location>
</feature>
<evidence type="ECO:0000313" key="4">
    <source>
        <dbReference type="Proteomes" id="UP000305778"/>
    </source>
</evidence>
<dbReference type="AlphaFoldDB" id="A0A4V5MZU5"/>
<accession>A0A4V5MZU5</accession>
<evidence type="ECO:0000256" key="1">
    <source>
        <dbReference type="SAM" id="MobiDB-lite"/>
    </source>
</evidence>
<dbReference type="Pfam" id="PF08031">
    <property type="entry name" value="BBE"/>
    <property type="match status" value="1"/>
</dbReference>
<comment type="caution">
    <text evidence="3">The sequence shown here is derived from an EMBL/GenBank/DDBJ whole genome shotgun (WGS) entry which is preliminary data.</text>
</comment>
<feature type="compositionally biased region" description="Basic and acidic residues" evidence="1">
    <location>
        <begin position="1"/>
        <end position="10"/>
    </location>
</feature>
<evidence type="ECO:0000313" key="3">
    <source>
        <dbReference type="EMBL" id="TKA08749.1"/>
    </source>
</evidence>
<keyword evidence="4" id="KW-1185">Reference proteome</keyword>
<gene>
    <name evidence="3" type="ORF">FCI23_26315</name>
</gene>
<dbReference type="GO" id="GO:0050660">
    <property type="term" value="F:flavin adenine dinucleotide binding"/>
    <property type="evidence" value="ECO:0007669"/>
    <property type="project" value="InterPro"/>
</dbReference>
<dbReference type="Proteomes" id="UP000305778">
    <property type="component" value="Unassembled WGS sequence"/>
</dbReference>
<dbReference type="GO" id="GO:0016491">
    <property type="term" value="F:oxidoreductase activity"/>
    <property type="evidence" value="ECO:0007669"/>
    <property type="project" value="InterPro"/>
</dbReference>
<evidence type="ECO:0000259" key="2">
    <source>
        <dbReference type="Pfam" id="PF08031"/>
    </source>
</evidence>
<name>A0A4V5MZU5_9ACTN</name>